<dbReference type="GO" id="GO:0005102">
    <property type="term" value="F:signaling receptor binding"/>
    <property type="evidence" value="ECO:0007669"/>
    <property type="project" value="InterPro"/>
</dbReference>
<dbReference type="GO" id="GO:0051258">
    <property type="term" value="P:protein polymerization"/>
    <property type="evidence" value="ECO:0007669"/>
    <property type="project" value="InterPro"/>
</dbReference>
<evidence type="ECO:0000256" key="8">
    <source>
        <dbReference type="ARBA" id="ARBA00023180"/>
    </source>
</evidence>
<dbReference type="Pfam" id="PF00147">
    <property type="entry name" value="Fibrinogen_C"/>
    <property type="match status" value="1"/>
</dbReference>
<dbReference type="SMART" id="SM01212">
    <property type="entry name" value="Fib_alpha"/>
    <property type="match status" value="1"/>
</dbReference>
<keyword evidence="3" id="KW-0356">Hemostasis</keyword>
<dbReference type="Ensembl" id="ENSOSIT00000020576.1">
    <property type="protein sequence ID" value="ENSOSIP00000019482.1"/>
    <property type="gene ID" value="ENSOSIG00000010484.1"/>
</dbReference>
<dbReference type="Pfam" id="PF08702">
    <property type="entry name" value="Fib_alpha"/>
    <property type="match status" value="1"/>
</dbReference>
<keyword evidence="6" id="KW-0094">Blood coagulation</keyword>
<reference evidence="13" key="2">
    <citation type="submission" date="2025-09" db="UniProtKB">
        <authorList>
            <consortium name="Ensembl"/>
        </authorList>
    </citation>
    <scope>IDENTIFICATION</scope>
</reference>
<feature type="chain" id="PRO_5034540208" evidence="11">
    <location>
        <begin position="26"/>
        <end position="694"/>
    </location>
</feature>
<evidence type="ECO:0000256" key="10">
    <source>
        <dbReference type="SAM" id="MobiDB-lite"/>
    </source>
</evidence>
<dbReference type="GO" id="GO:0030194">
    <property type="term" value="P:positive regulation of blood coagulation"/>
    <property type="evidence" value="ECO:0007669"/>
    <property type="project" value="Ensembl"/>
</dbReference>
<dbReference type="GO" id="GO:0072377">
    <property type="term" value="P:blood coagulation, common pathway"/>
    <property type="evidence" value="ECO:0007669"/>
    <property type="project" value="TreeGrafter"/>
</dbReference>
<dbReference type="SUPFAM" id="SSF56496">
    <property type="entry name" value="Fibrinogen C-terminal domain-like"/>
    <property type="match status" value="1"/>
</dbReference>
<feature type="compositionally biased region" description="Low complexity" evidence="10">
    <location>
        <begin position="283"/>
        <end position="305"/>
    </location>
</feature>
<dbReference type="SMART" id="SM00186">
    <property type="entry name" value="FBG"/>
    <property type="match status" value="1"/>
</dbReference>
<dbReference type="InterPro" id="IPR037579">
    <property type="entry name" value="FIB_ANG-like"/>
</dbReference>
<proteinExistence type="predicted"/>
<dbReference type="InterPro" id="IPR036056">
    <property type="entry name" value="Fibrinogen-like_C"/>
</dbReference>
<evidence type="ECO:0000256" key="5">
    <source>
        <dbReference type="ARBA" id="ARBA00023054"/>
    </source>
</evidence>
<evidence type="ECO:0000256" key="9">
    <source>
        <dbReference type="ARBA" id="ARBA00025974"/>
    </source>
</evidence>
<dbReference type="GO" id="GO:0034116">
    <property type="term" value="P:positive regulation of heterotypic cell-cell adhesion"/>
    <property type="evidence" value="ECO:0007669"/>
    <property type="project" value="TreeGrafter"/>
</dbReference>
<keyword evidence="8" id="KW-0325">Glycoprotein</keyword>
<evidence type="ECO:0000256" key="3">
    <source>
        <dbReference type="ARBA" id="ARBA00022696"/>
    </source>
</evidence>
<dbReference type="GeneTree" id="ENSGT00940000157467"/>
<dbReference type="GO" id="GO:0005577">
    <property type="term" value="C:fibrinogen complex"/>
    <property type="evidence" value="ECO:0007669"/>
    <property type="project" value="InterPro"/>
</dbReference>
<sequence length="694" mass="75945">MQSDTEERRMKQLVVLTCLLCVAFTQDTVIDPRGARPVEHGTRDEKCATQKEWPFCLDDDWGHKCPSGCRIQGLMDKYDHDLLKRIEYIRDQLNQHKGKYRSADQVSKQTHDYLREKLTIDAGHDNRYLELAQSLRQRITEIKIRIDRQMKVMAALKGRIRDQVTEMQKLEVDIDMKLRSCKGSCATYLEYQVDQQSYVTLEKQVAQLDTQTPQNIEAAGTLFVMKSRPLKDLQVDSIYKSKAVQGQQKQDLFSDIKALKLVLEEEGSSSSPATVSKEPGTPFPSTSSSSSSSPSSSGSSNPSKSITELGGRGDTDFFGGGLGGFDGFSQASTGSVTTKRVSCTTHIKKVVVQTKSGPVERYETVTEGGPECQGGADLTKGGMTALFPSLSHTSSSMSTKSGFSSGAKGGLLGNPFEGDLGSDLGAFMTDNAEDDLPDFHARSLGSTVVNRQADYVGKDCVEANQKHLKGETNGLFKIKPGGADSTQVVEVYCQQEGVMGGWLLVQQRESGALSFNRSWADYRGGFGSVDAQGKGEFWLGNENLHLLTSQGETILKVELEDWEGGKATAEYTVRVGSEQEGFPLHVSGYTGDAGDSLAAPTSEKASEVTHNGMKFSAFDKDNDNWGENCAEAYGGGWWYNSCQAANLNGVYYKGAYDPATNTPYKTENGVVWSSFKPVNYSLKTVRMLIRSAAF</sequence>
<dbReference type="InterPro" id="IPR020837">
    <property type="entry name" value="Fibrinogen_CS"/>
</dbReference>
<feature type="domain" description="Fibrinogen C-terminal" evidence="12">
    <location>
        <begin position="451"/>
        <end position="693"/>
    </location>
</feature>
<dbReference type="Proteomes" id="UP000694383">
    <property type="component" value="Unplaced"/>
</dbReference>
<evidence type="ECO:0000256" key="6">
    <source>
        <dbReference type="ARBA" id="ARBA00023084"/>
    </source>
</evidence>
<evidence type="ECO:0000256" key="4">
    <source>
        <dbReference type="ARBA" id="ARBA00022729"/>
    </source>
</evidence>
<dbReference type="PROSITE" id="PS00514">
    <property type="entry name" value="FIBRINOGEN_C_1"/>
    <property type="match status" value="1"/>
</dbReference>
<reference evidence="13" key="1">
    <citation type="submission" date="2025-08" db="UniProtKB">
        <authorList>
            <consortium name="Ensembl"/>
        </authorList>
    </citation>
    <scope>IDENTIFICATION</scope>
</reference>
<dbReference type="GO" id="GO:0030674">
    <property type="term" value="F:protein-macromolecule adaptor activity"/>
    <property type="evidence" value="ECO:0007669"/>
    <property type="project" value="TreeGrafter"/>
</dbReference>
<evidence type="ECO:0000313" key="14">
    <source>
        <dbReference type="Proteomes" id="UP000694383"/>
    </source>
</evidence>
<dbReference type="GO" id="GO:0070527">
    <property type="term" value="P:platelet aggregation"/>
    <property type="evidence" value="ECO:0007669"/>
    <property type="project" value="Ensembl"/>
</dbReference>
<keyword evidence="2" id="KW-0964">Secreted</keyword>
<dbReference type="GO" id="GO:0005201">
    <property type="term" value="F:extracellular matrix structural constituent"/>
    <property type="evidence" value="ECO:0007669"/>
    <property type="project" value="TreeGrafter"/>
</dbReference>
<feature type="signal peptide" evidence="11">
    <location>
        <begin position="1"/>
        <end position="25"/>
    </location>
</feature>
<keyword evidence="5" id="KW-0175">Coiled coil</keyword>
<dbReference type="Gene3D" id="3.90.215.10">
    <property type="entry name" value="Gamma Fibrinogen, chain A, domain 1"/>
    <property type="match status" value="1"/>
</dbReference>
<evidence type="ECO:0000259" key="12">
    <source>
        <dbReference type="PROSITE" id="PS51406"/>
    </source>
</evidence>
<dbReference type="Gene3D" id="1.20.5.50">
    <property type="match status" value="1"/>
</dbReference>
<dbReference type="PANTHER" id="PTHR47221:SF6">
    <property type="entry name" value="FIBRINOGEN ALPHA CHAIN"/>
    <property type="match status" value="1"/>
</dbReference>
<protein>
    <submittedName>
        <fullName evidence="13">Fibrinogen alpha chain</fullName>
    </submittedName>
</protein>
<dbReference type="InterPro" id="IPR014716">
    <property type="entry name" value="Fibrinogen_a/b/g_C_1"/>
</dbReference>
<dbReference type="CDD" id="cd00087">
    <property type="entry name" value="FReD"/>
    <property type="match status" value="1"/>
</dbReference>
<comment type="subcellular location">
    <subcellularLocation>
        <location evidence="1">Secreted</location>
    </subcellularLocation>
</comment>
<dbReference type="InterPro" id="IPR002181">
    <property type="entry name" value="Fibrinogen_a/b/g_C_dom"/>
</dbReference>
<keyword evidence="14" id="KW-1185">Reference proteome</keyword>
<organism evidence="13 14">
    <name type="scientific">Oryzias sinensis</name>
    <name type="common">Chinese medaka</name>
    <dbReference type="NCBI Taxonomy" id="183150"/>
    <lineage>
        <taxon>Eukaryota</taxon>
        <taxon>Metazoa</taxon>
        <taxon>Chordata</taxon>
        <taxon>Craniata</taxon>
        <taxon>Vertebrata</taxon>
        <taxon>Euteleostomi</taxon>
        <taxon>Actinopterygii</taxon>
        <taxon>Neopterygii</taxon>
        <taxon>Teleostei</taxon>
        <taxon>Neoteleostei</taxon>
        <taxon>Acanthomorphata</taxon>
        <taxon>Ovalentaria</taxon>
        <taxon>Atherinomorphae</taxon>
        <taxon>Beloniformes</taxon>
        <taxon>Adrianichthyidae</taxon>
        <taxon>Oryziinae</taxon>
        <taxon>Oryzias</taxon>
    </lineage>
</organism>
<accession>A0A8C7XW73</accession>
<evidence type="ECO:0000313" key="13">
    <source>
        <dbReference type="Ensembl" id="ENSOSIP00000019482.1"/>
    </source>
</evidence>
<comment type="subunit">
    <text evidence="9">Heterohexamer; disulfide linked. Contains 2 sets of 3 non-identical chains (alpha, beta and gamma). The 2 heterotrimers are in head to head conformation with the N-termini in a small central domain.</text>
</comment>
<dbReference type="InterPro" id="IPR012290">
    <property type="entry name" value="Fibrinogen_a/b/g_coil_dom"/>
</dbReference>
<keyword evidence="7" id="KW-1015">Disulfide bond</keyword>
<dbReference type="SUPFAM" id="SSF58010">
    <property type="entry name" value="Fibrinogen coiled-coil and central regions"/>
    <property type="match status" value="1"/>
</dbReference>
<evidence type="ECO:0000256" key="7">
    <source>
        <dbReference type="ARBA" id="ARBA00023157"/>
    </source>
</evidence>
<evidence type="ECO:0000256" key="1">
    <source>
        <dbReference type="ARBA" id="ARBA00004613"/>
    </source>
</evidence>
<evidence type="ECO:0000256" key="11">
    <source>
        <dbReference type="SAM" id="SignalP"/>
    </source>
</evidence>
<dbReference type="PANTHER" id="PTHR47221">
    <property type="entry name" value="FIBRINOGEN ALPHA CHAIN"/>
    <property type="match status" value="1"/>
</dbReference>
<keyword evidence="4 11" id="KW-0732">Signal</keyword>
<name>A0A8C7XW73_9TELE</name>
<dbReference type="PROSITE" id="PS51406">
    <property type="entry name" value="FIBRINOGEN_C_2"/>
    <property type="match status" value="1"/>
</dbReference>
<evidence type="ECO:0000256" key="2">
    <source>
        <dbReference type="ARBA" id="ARBA00022525"/>
    </source>
</evidence>
<dbReference type="AlphaFoldDB" id="A0A8C7XW73"/>
<feature type="region of interest" description="Disordered" evidence="10">
    <location>
        <begin position="267"/>
        <end position="313"/>
    </location>
</feature>
<dbReference type="GO" id="GO:0042730">
    <property type="term" value="P:fibrinolysis"/>
    <property type="evidence" value="ECO:0007669"/>
    <property type="project" value="TreeGrafter"/>
</dbReference>